<name>A0A5D6WDS1_9FIRM</name>
<dbReference type="SUPFAM" id="SSF53098">
    <property type="entry name" value="Ribonuclease H-like"/>
    <property type="match status" value="1"/>
</dbReference>
<dbReference type="CDD" id="cd16964">
    <property type="entry name" value="YqgF"/>
    <property type="match status" value="1"/>
</dbReference>
<evidence type="ECO:0000256" key="3">
    <source>
        <dbReference type="ARBA" id="ARBA00022722"/>
    </source>
</evidence>
<dbReference type="GO" id="GO:0005829">
    <property type="term" value="C:cytosol"/>
    <property type="evidence" value="ECO:0007669"/>
    <property type="project" value="TreeGrafter"/>
</dbReference>
<evidence type="ECO:0000259" key="6">
    <source>
        <dbReference type="SMART" id="SM00732"/>
    </source>
</evidence>
<dbReference type="InterPro" id="IPR037027">
    <property type="entry name" value="YqgF/RNaseH-like_dom_sf"/>
</dbReference>
<comment type="subcellular location">
    <subcellularLocation>
        <location evidence="5">Cytoplasm</location>
    </subcellularLocation>
</comment>
<evidence type="ECO:0000313" key="7">
    <source>
        <dbReference type="EMBL" id="TYZ25149.1"/>
    </source>
</evidence>
<evidence type="ECO:0000313" key="8">
    <source>
        <dbReference type="Proteomes" id="UP000323646"/>
    </source>
</evidence>
<dbReference type="GO" id="GO:0000967">
    <property type="term" value="P:rRNA 5'-end processing"/>
    <property type="evidence" value="ECO:0007669"/>
    <property type="project" value="UniProtKB-UniRule"/>
</dbReference>
<dbReference type="InterPro" id="IPR005227">
    <property type="entry name" value="YqgF"/>
</dbReference>
<keyword evidence="3 5" id="KW-0540">Nuclease</keyword>
<dbReference type="NCBIfam" id="TIGR00250">
    <property type="entry name" value="RNAse_H_YqgF"/>
    <property type="match status" value="1"/>
</dbReference>
<dbReference type="EC" id="3.1.-.-" evidence="5"/>
<dbReference type="Proteomes" id="UP000323646">
    <property type="component" value="Unassembled WGS sequence"/>
</dbReference>
<organism evidence="7 8">
    <name type="scientific">Selenomonas ruminis</name>
    <dbReference type="NCBI Taxonomy" id="2593411"/>
    <lineage>
        <taxon>Bacteria</taxon>
        <taxon>Bacillati</taxon>
        <taxon>Bacillota</taxon>
        <taxon>Negativicutes</taxon>
        <taxon>Selenomonadales</taxon>
        <taxon>Selenomonadaceae</taxon>
        <taxon>Selenomonas</taxon>
    </lineage>
</organism>
<dbReference type="SMART" id="SM00732">
    <property type="entry name" value="YqgFc"/>
    <property type="match status" value="1"/>
</dbReference>
<keyword evidence="4 5" id="KW-0378">Hydrolase</keyword>
<dbReference type="Pfam" id="PF03652">
    <property type="entry name" value="RuvX"/>
    <property type="match status" value="1"/>
</dbReference>
<evidence type="ECO:0000256" key="2">
    <source>
        <dbReference type="ARBA" id="ARBA00022517"/>
    </source>
</evidence>
<evidence type="ECO:0000256" key="5">
    <source>
        <dbReference type="HAMAP-Rule" id="MF_00651"/>
    </source>
</evidence>
<dbReference type="Gene3D" id="3.30.420.140">
    <property type="entry name" value="YqgF/RNase H-like domain"/>
    <property type="match status" value="1"/>
</dbReference>
<sequence>MSLDIGDRTIGIAVSDLLGLTAQGVETIRRRKEEDDLKRLGELMEQYETKSLVSGLPKNMDGSEGERCQIVKEFMAKVKETYPEVEVTFWDERLSTVAASRSLIEADVSRKKRKKVIDKMAAVFILQGYLDSIR</sequence>
<comment type="function">
    <text evidence="5">Could be a nuclease involved in processing of the 5'-end of pre-16S rRNA.</text>
</comment>
<proteinExistence type="inferred from homology"/>
<protein>
    <recommendedName>
        <fullName evidence="5">Putative pre-16S rRNA nuclease</fullName>
        <ecNumber evidence="5">3.1.-.-</ecNumber>
    </recommendedName>
</protein>
<feature type="domain" description="YqgF/RNase H-like" evidence="6">
    <location>
        <begin position="1"/>
        <end position="99"/>
    </location>
</feature>
<dbReference type="GO" id="GO:0016788">
    <property type="term" value="F:hydrolase activity, acting on ester bonds"/>
    <property type="evidence" value="ECO:0007669"/>
    <property type="project" value="UniProtKB-UniRule"/>
</dbReference>
<dbReference type="PANTHER" id="PTHR33317:SF4">
    <property type="entry name" value="POLYNUCLEOTIDYL TRANSFERASE, RIBONUCLEASE H-LIKE SUPERFAMILY PROTEIN"/>
    <property type="match status" value="1"/>
</dbReference>
<keyword evidence="1 5" id="KW-0963">Cytoplasm</keyword>
<evidence type="ECO:0000256" key="1">
    <source>
        <dbReference type="ARBA" id="ARBA00022490"/>
    </source>
</evidence>
<evidence type="ECO:0000256" key="4">
    <source>
        <dbReference type="ARBA" id="ARBA00022801"/>
    </source>
</evidence>
<dbReference type="EMBL" id="VTOY01000001">
    <property type="protein sequence ID" value="TYZ25149.1"/>
    <property type="molecule type" value="Genomic_DNA"/>
</dbReference>
<dbReference type="InterPro" id="IPR006641">
    <property type="entry name" value="YqgF/RNaseH-like_dom"/>
</dbReference>
<comment type="similarity">
    <text evidence="5">Belongs to the YqgF HJR family.</text>
</comment>
<dbReference type="AlphaFoldDB" id="A0A5D6WDS1"/>
<dbReference type="OrthoDB" id="9796140at2"/>
<comment type="caution">
    <text evidence="7">The sequence shown here is derived from an EMBL/GenBank/DDBJ whole genome shotgun (WGS) entry which is preliminary data.</text>
</comment>
<keyword evidence="8" id="KW-1185">Reference proteome</keyword>
<dbReference type="HAMAP" id="MF_00651">
    <property type="entry name" value="Nuclease_YqgF"/>
    <property type="match status" value="1"/>
</dbReference>
<dbReference type="GO" id="GO:0004518">
    <property type="term" value="F:nuclease activity"/>
    <property type="evidence" value="ECO:0007669"/>
    <property type="project" value="UniProtKB-KW"/>
</dbReference>
<dbReference type="PANTHER" id="PTHR33317">
    <property type="entry name" value="POLYNUCLEOTIDYL TRANSFERASE, RIBONUCLEASE H-LIKE SUPERFAMILY PROTEIN"/>
    <property type="match status" value="1"/>
</dbReference>
<keyword evidence="2 5" id="KW-0690">Ribosome biogenesis</keyword>
<reference evidence="7 8" key="1">
    <citation type="submission" date="2019-08" db="EMBL/GenBank/DDBJ databases">
        <title>Selenomonas sp. mPRGC5 and Selenomonas sp. mPRGC8 isolated from ruminal fluid of dairy goat (Capra hircus).</title>
        <authorList>
            <person name="Poothong S."/>
            <person name="Nuengjamnong C."/>
            <person name="Tanasupawat S."/>
        </authorList>
    </citation>
    <scope>NUCLEOTIDE SEQUENCE [LARGE SCALE GENOMIC DNA]</scope>
    <source>
        <strain evidence="8">mPRGC5</strain>
    </source>
</reference>
<dbReference type="InterPro" id="IPR012337">
    <property type="entry name" value="RNaseH-like_sf"/>
</dbReference>
<accession>A0A5D6WDS1</accession>
<gene>
    <name evidence="7" type="primary">ruvX</name>
    <name evidence="7" type="ORF">FZ040_01410</name>
</gene>